<feature type="compositionally biased region" description="Low complexity" evidence="5">
    <location>
        <begin position="30"/>
        <end position="64"/>
    </location>
</feature>
<feature type="domain" description="HSF-type DNA-binding" evidence="6">
    <location>
        <begin position="451"/>
        <end position="553"/>
    </location>
</feature>
<organism evidence="7 8">
    <name type="scientific">Fragilariopsis cylindrus CCMP1102</name>
    <dbReference type="NCBI Taxonomy" id="635003"/>
    <lineage>
        <taxon>Eukaryota</taxon>
        <taxon>Sar</taxon>
        <taxon>Stramenopiles</taxon>
        <taxon>Ochrophyta</taxon>
        <taxon>Bacillariophyta</taxon>
        <taxon>Bacillariophyceae</taxon>
        <taxon>Bacillariophycidae</taxon>
        <taxon>Bacillariales</taxon>
        <taxon>Bacillariaceae</taxon>
        <taxon>Fragilariopsis</taxon>
    </lineage>
</organism>
<name>A0A1E7F883_9STRA</name>
<dbReference type="KEGG" id="fcy:FRACYDRAFT_240942"/>
<dbReference type="InterPro" id="IPR036390">
    <property type="entry name" value="WH_DNA-bd_sf"/>
</dbReference>
<evidence type="ECO:0000256" key="5">
    <source>
        <dbReference type="SAM" id="MobiDB-lite"/>
    </source>
</evidence>
<dbReference type="PANTHER" id="PTHR10015:SF206">
    <property type="entry name" value="HSF-TYPE DNA-BINDING DOMAIN-CONTAINING PROTEIN"/>
    <property type="match status" value="1"/>
</dbReference>
<evidence type="ECO:0000313" key="7">
    <source>
        <dbReference type="EMBL" id="OEU14402.1"/>
    </source>
</evidence>
<dbReference type="AlphaFoldDB" id="A0A1E7F883"/>
<dbReference type="EMBL" id="KV784360">
    <property type="protein sequence ID" value="OEU14402.1"/>
    <property type="molecule type" value="Genomic_DNA"/>
</dbReference>
<comment type="subcellular location">
    <subcellularLocation>
        <location evidence="1">Nucleus</location>
    </subcellularLocation>
</comment>
<dbReference type="Proteomes" id="UP000095751">
    <property type="component" value="Unassembled WGS sequence"/>
</dbReference>
<keyword evidence="2" id="KW-0238">DNA-binding</keyword>
<dbReference type="Pfam" id="PF00447">
    <property type="entry name" value="HSF_DNA-bind"/>
    <property type="match status" value="1"/>
</dbReference>
<evidence type="ECO:0000259" key="6">
    <source>
        <dbReference type="SMART" id="SM00415"/>
    </source>
</evidence>
<comment type="similarity">
    <text evidence="4">Belongs to the HSF family.</text>
</comment>
<dbReference type="Gene3D" id="1.10.10.10">
    <property type="entry name" value="Winged helix-like DNA-binding domain superfamily/Winged helix DNA-binding domain"/>
    <property type="match status" value="1"/>
</dbReference>
<feature type="region of interest" description="Disordered" evidence="5">
    <location>
        <begin position="172"/>
        <end position="211"/>
    </location>
</feature>
<protein>
    <recommendedName>
        <fullName evidence="6">HSF-type DNA-binding domain-containing protein</fullName>
    </recommendedName>
</protein>
<dbReference type="SUPFAM" id="SSF46785">
    <property type="entry name" value="Winged helix' DNA-binding domain"/>
    <property type="match status" value="1"/>
</dbReference>
<dbReference type="GO" id="GO:0005634">
    <property type="term" value="C:nucleus"/>
    <property type="evidence" value="ECO:0007669"/>
    <property type="project" value="UniProtKB-SubCell"/>
</dbReference>
<feature type="compositionally biased region" description="Basic and acidic residues" evidence="5">
    <location>
        <begin position="69"/>
        <end position="86"/>
    </location>
</feature>
<dbReference type="GO" id="GO:0003700">
    <property type="term" value="F:DNA-binding transcription factor activity"/>
    <property type="evidence" value="ECO:0007669"/>
    <property type="project" value="InterPro"/>
</dbReference>
<sequence>MEKVTRWITGLLPRNNAGKLETTLNISSSSRISTRNRTIGNNNNYTSNNFINEGSSSSPSSSSSCDQINLKRSDGDSSNKHIEGREIDRSMVTTKAIISEQICSLGTAGQNENLTTTCISSSSSEHTENKSMIIDEQDRKPAASNQLGRTEQEEVFTTTKEINLERSTSGIGHDAKLTTRSNFSSEASEDTEDKNIIEKEKLPPSNDRLGRKEEELSEPIQLCYNINNNNSTNNKRQKITYVIVQEEHQNNLTEHQKRKDDVNKFSSVREVEVGVESCMRCGFILPSVQTGSDICTKTGWCQSCARIPPHVSGNMLREFQDSLEKPTVRNRQQYEEEEKLLETNTSISNTNKRQKISSVIVQEKQQEQRHRKIALDFEDKATDTCTTNILLPKLLRQIYTDEFDLTMNQVEDKEVELNEQQVVMIRKVFENAFLNMRVETLEKISGLTDEKISSFILQTYNMVDTCDPTICCWSEDGTHFIVKDTKKFETEIIPQYFGTLKIQSFLKYERQLQSFFLTSTESLPKSTTYRFRRFYHPNFQRGRLDLLREIKPRKRDTRFSDENISASTDKNKVNKTGICTSTICKSSSDDDQKSELSVSTSSEKPRIGKSASNNSSSNDIKSKTIRSEICDNTSFLADAEIPIFIRSK</sequence>
<dbReference type="GO" id="GO:0043565">
    <property type="term" value="F:sequence-specific DNA binding"/>
    <property type="evidence" value="ECO:0007669"/>
    <property type="project" value="InterPro"/>
</dbReference>
<dbReference type="OrthoDB" id="60033at2759"/>
<dbReference type="InterPro" id="IPR036388">
    <property type="entry name" value="WH-like_DNA-bd_sf"/>
</dbReference>
<feature type="region of interest" description="Disordered" evidence="5">
    <location>
        <begin position="585"/>
        <end position="623"/>
    </location>
</feature>
<feature type="compositionally biased region" description="Low complexity" evidence="5">
    <location>
        <begin position="609"/>
        <end position="619"/>
    </location>
</feature>
<dbReference type="InParanoid" id="A0A1E7F883"/>
<evidence type="ECO:0000256" key="2">
    <source>
        <dbReference type="ARBA" id="ARBA00023125"/>
    </source>
</evidence>
<feature type="region of interest" description="Disordered" evidence="5">
    <location>
        <begin position="30"/>
        <end position="86"/>
    </location>
</feature>
<keyword evidence="3" id="KW-0539">Nucleus</keyword>
<reference evidence="7 8" key="1">
    <citation type="submission" date="2016-09" db="EMBL/GenBank/DDBJ databases">
        <title>Extensive genetic diversity and differential bi-allelic expression allows diatom success in the polar Southern Ocean.</title>
        <authorList>
            <consortium name="DOE Joint Genome Institute"/>
            <person name="Mock T."/>
            <person name="Otillar R.P."/>
            <person name="Strauss J."/>
            <person name="Dupont C."/>
            <person name="Frickenhaus S."/>
            <person name="Maumus F."/>
            <person name="Mcmullan M."/>
            <person name="Sanges R."/>
            <person name="Schmutz J."/>
            <person name="Toseland A."/>
            <person name="Valas R."/>
            <person name="Veluchamy A."/>
            <person name="Ward B.J."/>
            <person name="Allen A."/>
            <person name="Barry K."/>
            <person name="Falciatore A."/>
            <person name="Ferrante M."/>
            <person name="Fortunato A.E."/>
            <person name="Gloeckner G."/>
            <person name="Gruber A."/>
            <person name="Hipkin R."/>
            <person name="Janech M."/>
            <person name="Kroth P."/>
            <person name="Leese F."/>
            <person name="Lindquist E."/>
            <person name="Lyon B.R."/>
            <person name="Martin J."/>
            <person name="Mayer C."/>
            <person name="Parker M."/>
            <person name="Quesneville H."/>
            <person name="Raymond J."/>
            <person name="Uhlig C."/>
            <person name="Valentin K.U."/>
            <person name="Worden A.Z."/>
            <person name="Armbrust E.V."/>
            <person name="Bowler C."/>
            <person name="Green B."/>
            <person name="Moulton V."/>
            <person name="Van Oosterhout C."/>
            <person name="Grigoriev I."/>
        </authorList>
    </citation>
    <scope>NUCLEOTIDE SEQUENCE [LARGE SCALE GENOMIC DNA]</scope>
    <source>
        <strain evidence="7 8">CCMP1102</strain>
    </source>
</reference>
<evidence type="ECO:0000256" key="1">
    <source>
        <dbReference type="ARBA" id="ARBA00004123"/>
    </source>
</evidence>
<keyword evidence="8" id="KW-1185">Reference proteome</keyword>
<evidence type="ECO:0000313" key="8">
    <source>
        <dbReference type="Proteomes" id="UP000095751"/>
    </source>
</evidence>
<evidence type="ECO:0000256" key="4">
    <source>
        <dbReference type="RuleBase" id="RU004020"/>
    </source>
</evidence>
<accession>A0A1E7F883</accession>
<gene>
    <name evidence="7" type="ORF">FRACYDRAFT_240942</name>
</gene>
<proteinExistence type="inferred from homology"/>
<dbReference type="InterPro" id="IPR000232">
    <property type="entry name" value="HSF_DNA-bd"/>
</dbReference>
<dbReference type="SMART" id="SM00415">
    <property type="entry name" value="HSF"/>
    <property type="match status" value="1"/>
</dbReference>
<dbReference type="PANTHER" id="PTHR10015">
    <property type="entry name" value="HEAT SHOCK TRANSCRIPTION FACTOR"/>
    <property type="match status" value="1"/>
</dbReference>
<feature type="compositionally biased region" description="Basic and acidic residues" evidence="5">
    <location>
        <begin position="193"/>
        <end position="211"/>
    </location>
</feature>
<evidence type="ECO:0000256" key="3">
    <source>
        <dbReference type="ARBA" id="ARBA00023242"/>
    </source>
</evidence>